<dbReference type="Proteomes" id="UP000001811">
    <property type="component" value="Chromosome 13"/>
</dbReference>
<dbReference type="AlphaFoldDB" id="G1SY51"/>
<reference evidence="2 3" key="1">
    <citation type="journal article" date="2011" name="Nature">
        <title>A high-resolution map of human evolutionary constraint using 29 mammals.</title>
        <authorList>
            <person name="Lindblad-Toh K."/>
            <person name="Garber M."/>
            <person name="Zuk O."/>
            <person name="Lin M.F."/>
            <person name="Parker B.J."/>
            <person name="Washietl S."/>
            <person name="Kheradpour P."/>
            <person name="Ernst J."/>
            <person name="Jordan G."/>
            <person name="Mauceli E."/>
            <person name="Ward L.D."/>
            <person name="Lowe C.B."/>
            <person name="Holloway A.K."/>
            <person name="Clamp M."/>
            <person name="Gnerre S."/>
            <person name="Alfoldi J."/>
            <person name="Beal K."/>
            <person name="Chang J."/>
            <person name="Clawson H."/>
            <person name="Cuff J."/>
            <person name="Di Palma F."/>
            <person name="Fitzgerald S."/>
            <person name="Flicek P."/>
            <person name="Guttman M."/>
            <person name="Hubisz M.J."/>
            <person name="Jaffe D.B."/>
            <person name="Jungreis I."/>
            <person name="Kent W.J."/>
            <person name="Kostka D."/>
            <person name="Lara M."/>
            <person name="Martins A.L."/>
            <person name="Massingham T."/>
            <person name="Moltke I."/>
            <person name="Raney B.J."/>
            <person name="Rasmussen M.D."/>
            <person name="Robinson J."/>
            <person name="Stark A."/>
            <person name="Vilella A.J."/>
            <person name="Wen J."/>
            <person name="Xie X."/>
            <person name="Zody M.C."/>
            <person name="Baldwin J."/>
            <person name="Bloom T."/>
            <person name="Chin C.W."/>
            <person name="Heiman D."/>
            <person name="Nicol R."/>
            <person name="Nusbaum C."/>
            <person name="Young S."/>
            <person name="Wilkinson J."/>
            <person name="Worley K.C."/>
            <person name="Kovar C.L."/>
            <person name="Muzny D.M."/>
            <person name="Gibbs R.A."/>
            <person name="Cree A."/>
            <person name="Dihn H.H."/>
            <person name="Fowler G."/>
            <person name="Jhangiani S."/>
            <person name="Joshi V."/>
            <person name="Lee S."/>
            <person name="Lewis L.R."/>
            <person name="Nazareth L.V."/>
            <person name="Okwuonu G."/>
            <person name="Santibanez J."/>
            <person name="Warren W.C."/>
            <person name="Mardis E.R."/>
            <person name="Weinstock G.M."/>
            <person name="Wilson R.K."/>
            <person name="Delehaunty K."/>
            <person name="Dooling D."/>
            <person name="Fronik C."/>
            <person name="Fulton L."/>
            <person name="Fulton B."/>
            <person name="Graves T."/>
            <person name="Minx P."/>
            <person name="Sodergren E."/>
            <person name="Birney E."/>
            <person name="Margulies E.H."/>
            <person name="Herrero J."/>
            <person name="Green E.D."/>
            <person name="Haussler D."/>
            <person name="Siepel A."/>
            <person name="Goldman N."/>
            <person name="Pollard K.S."/>
            <person name="Pedersen J.S."/>
            <person name="Lander E.S."/>
            <person name="Kellis M."/>
        </authorList>
    </citation>
    <scope>NUCLEOTIDE SEQUENCE [LARGE SCALE GENOMIC DNA]</scope>
    <source>
        <strain evidence="2 3">Thorbecke inbred</strain>
    </source>
</reference>
<dbReference type="Bgee" id="ENSOCUG00000009904">
    <property type="expression patterns" value="Expressed in skeletal muscle tissue and 4 other cell types or tissues"/>
</dbReference>
<name>G1SY51_RABIT</name>
<protein>
    <submittedName>
        <fullName evidence="2">Uncharacterized protein</fullName>
    </submittedName>
</protein>
<proteinExistence type="predicted"/>
<evidence type="ECO:0000313" key="2">
    <source>
        <dbReference type="Ensembl" id="ENSOCUP00000008526.3"/>
    </source>
</evidence>
<reference evidence="2" key="2">
    <citation type="submission" date="2025-08" db="UniProtKB">
        <authorList>
            <consortium name="Ensembl"/>
        </authorList>
    </citation>
    <scope>IDENTIFICATION</scope>
    <source>
        <strain evidence="2">Thorbecke</strain>
    </source>
</reference>
<keyword evidence="3" id="KW-1185">Reference proteome</keyword>
<dbReference type="InParanoid" id="G1SY51"/>
<dbReference type="STRING" id="9986.ENSOCUP00000008526"/>
<dbReference type="GeneTree" id="ENSGT00910000146855"/>
<evidence type="ECO:0000256" key="1">
    <source>
        <dbReference type="SAM" id="MobiDB-lite"/>
    </source>
</evidence>
<evidence type="ECO:0000313" key="3">
    <source>
        <dbReference type="Proteomes" id="UP000001811"/>
    </source>
</evidence>
<feature type="compositionally biased region" description="Basic and acidic residues" evidence="1">
    <location>
        <begin position="11"/>
        <end position="29"/>
    </location>
</feature>
<dbReference type="EMBL" id="AAGW02000159">
    <property type="status" value="NOT_ANNOTATED_CDS"/>
    <property type="molecule type" value="Genomic_DNA"/>
</dbReference>
<accession>G1SY51</accession>
<sequence>MRVQVDTISPGDERIFPKHNQTCEHGSESQTDHLPRLCLWCHWAPGRHPTVCHSHL</sequence>
<organism evidence="2 3">
    <name type="scientific">Oryctolagus cuniculus</name>
    <name type="common">Rabbit</name>
    <dbReference type="NCBI Taxonomy" id="9986"/>
    <lineage>
        <taxon>Eukaryota</taxon>
        <taxon>Metazoa</taxon>
        <taxon>Chordata</taxon>
        <taxon>Craniata</taxon>
        <taxon>Vertebrata</taxon>
        <taxon>Euteleostomi</taxon>
        <taxon>Mammalia</taxon>
        <taxon>Eutheria</taxon>
        <taxon>Euarchontoglires</taxon>
        <taxon>Glires</taxon>
        <taxon>Lagomorpha</taxon>
        <taxon>Leporidae</taxon>
        <taxon>Oryctolagus</taxon>
    </lineage>
</organism>
<dbReference type="Ensembl" id="ENSOCUT00000009902.3">
    <property type="protein sequence ID" value="ENSOCUP00000008526.3"/>
    <property type="gene ID" value="ENSOCUG00000009904.3"/>
</dbReference>
<dbReference type="HOGENOM" id="CLU_013615_12_3_1"/>
<feature type="region of interest" description="Disordered" evidence="1">
    <location>
        <begin position="1"/>
        <end position="29"/>
    </location>
</feature>
<reference evidence="2" key="3">
    <citation type="submission" date="2025-09" db="UniProtKB">
        <authorList>
            <consortium name="Ensembl"/>
        </authorList>
    </citation>
    <scope>IDENTIFICATION</scope>
    <source>
        <strain evidence="2">Thorbecke</strain>
    </source>
</reference>